<gene>
    <name evidence="2" type="ORF">CTI12_AA274020</name>
</gene>
<dbReference type="OrthoDB" id="1744977at2759"/>
<evidence type="ECO:0000256" key="1">
    <source>
        <dbReference type="SAM" id="MobiDB-lite"/>
    </source>
</evidence>
<keyword evidence="3" id="KW-1185">Reference proteome</keyword>
<feature type="compositionally biased region" description="Acidic residues" evidence="1">
    <location>
        <begin position="302"/>
        <end position="314"/>
    </location>
</feature>
<feature type="compositionally biased region" description="Polar residues" evidence="1">
    <location>
        <begin position="78"/>
        <end position="87"/>
    </location>
</feature>
<feature type="region of interest" description="Disordered" evidence="1">
    <location>
        <begin position="335"/>
        <end position="359"/>
    </location>
</feature>
<feature type="region of interest" description="Disordered" evidence="1">
    <location>
        <begin position="53"/>
        <end position="91"/>
    </location>
</feature>
<feature type="compositionally biased region" description="Polar residues" evidence="1">
    <location>
        <begin position="335"/>
        <end position="349"/>
    </location>
</feature>
<dbReference type="Proteomes" id="UP000245207">
    <property type="component" value="Unassembled WGS sequence"/>
</dbReference>
<organism evidence="2 3">
    <name type="scientific">Artemisia annua</name>
    <name type="common">Sweet wormwood</name>
    <dbReference type="NCBI Taxonomy" id="35608"/>
    <lineage>
        <taxon>Eukaryota</taxon>
        <taxon>Viridiplantae</taxon>
        <taxon>Streptophyta</taxon>
        <taxon>Embryophyta</taxon>
        <taxon>Tracheophyta</taxon>
        <taxon>Spermatophyta</taxon>
        <taxon>Magnoliopsida</taxon>
        <taxon>eudicotyledons</taxon>
        <taxon>Gunneridae</taxon>
        <taxon>Pentapetalae</taxon>
        <taxon>asterids</taxon>
        <taxon>campanulids</taxon>
        <taxon>Asterales</taxon>
        <taxon>Asteraceae</taxon>
        <taxon>Asteroideae</taxon>
        <taxon>Anthemideae</taxon>
        <taxon>Artemisiinae</taxon>
        <taxon>Artemisia</taxon>
    </lineage>
</organism>
<accession>A0A2U1NEV6</accession>
<feature type="region of interest" description="Disordered" evidence="1">
    <location>
        <begin position="287"/>
        <end position="314"/>
    </location>
</feature>
<evidence type="ECO:0000313" key="3">
    <source>
        <dbReference type="Proteomes" id="UP000245207"/>
    </source>
</evidence>
<dbReference type="EMBL" id="PKPP01002973">
    <property type="protein sequence ID" value="PWA72044.1"/>
    <property type="molecule type" value="Genomic_DNA"/>
</dbReference>
<comment type="caution">
    <text evidence="2">The sequence shown here is derived from an EMBL/GenBank/DDBJ whole genome shotgun (WGS) entry which is preliminary data.</text>
</comment>
<proteinExistence type="predicted"/>
<reference evidence="2 3" key="1">
    <citation type="journal article" date="2018" name="Mol. Plant">
        <title>The genome of Artemisia annua provides insight into the evolution of Asteraceae family and artemisinin biosynthesis.</title>
        <authorList>
            <person name="Shen Q."/>
            <person name="Zhang L."/>
            <person name="Liao Z."/>
            <person name="Wang S."/>
            <person name="Yan T."/>
            <person name="Shi P."/>
            <person name="Liu M."/>
            <person name="Fu X."/>
            <person name="Pan Q."/>
            <person name="Wang Y."/>
            <person name="Lv Z."/>
            <person name="Lu X."/>
            <person name="Zhang F."/>
            <person name="Jiang W."/>
            <person name="Ma Y."/>
            <person name="Chen M."/>
            <person name="Hao X."/>
            <person name="Li L."/>
            <person name="Tang Y."/>
            <person name="Lv G."/>
            <person name="Zhou Y."/>
            <person name="Sun X."/>
            <person name="Brodelius P.E."/>
            <person name="Rose J.K.C."/>
            <person name="Tang K."/>
        </authorList>
    </citation>
    <scope>NUCLEOTIDE SEQUENCE [LARGE SCALE GENOMIC DNA]</scope>
    <source>
        <strain evidence="3">cv. Huhao1</strain>
        <tissue evidence="2">Leaf</tissue>
    </source>
</reference>
<dbReference type="AlphaFoldDB" id="A0A2U1NEV6"/>
<sequence>MGDNEWIQVRRKNPKSVFNRLKFPDYRSMANDLSKISTSVYVSNFPSHLTVPRFDRKAVEGQSNGPPKDRTPKDVPSTKINASSSHKAASYANVAKNSPGTGSNLVSESSTPSIPITLDTPIDFPLALIGCFKDFRSIANTRTICSSEGFLDVDFKYLGGLWVLFDFNSKEARDKFHNHKGVNTWFSILKGWHDDFVVEERLLWLEIEGVPIRAWHNDVFTNICGKWGEVLFMDDSDHSNRLSKRVCIKSAHAPLVFVTTFVTLNNVTYAIRVRELCSWTPNFLGNDTDSDDSSSNERAEEQGDNLFEDEEEGSNIEIKGDACQDTDFHVKDTQEQVQDVPSSIPNVTPISPKIPSLDSDPFGLEPLINKAIRKDSKSETPEFPPGFSPKCDVHASDSINNLSSKEAVTQPGFSLLARLEETIKVGLALGLNMEGCEKTFASLIDNTGDTNVIQ</sequence>
<protein>
    <submittedName>
        <fullName evidence="2">Uncharacterized protein</fullName>
    </submittedName>
</protein>
<evidence type="ECO:0000313" key="2">
    <source>
        <dbReference type="EMBL" id="PWA72044.1"/>
    </source>
</evidence>
<name>A0A2U1NEV6_ARTAN</name>